<name>A0A9D2J8E3_9FIRM</name>
<dbReference type="InterPro" id="IPR003141">
    <property type="entry name" value="Pol/His_phosphatase_N"/>
</dbReference>
<dbReference type="GO" id="GO:0004534">
    <property type="term" value="F:5'-3' RNA exonuclease activity"/>
    <property type="evidence" value="ECO:0007669"/>
    <property type="project" value="TreeGrafter"/>
</dbReference>
<evidence type="ECO:0000313" key="2">
    <source>
        <dbReference type="EMBL" id="HIZ40283.1"/>
    </source>
</evidence>
<evidence type="ECO:0000259" key="1">
    <source>
        <dbReference type="SMART" id="SM00481"/>
    </source>
</evidence>
<dbReference type="PANTHER" id="PTHR42924">
    <property type="entry name" value="EXONUCLEASE"/>
    <property type="match status" value="1"/>
</dbReference>
<accession>A0A9D2J8E3</accession>
<gene>
    <name evidence="2" type="ORF">H9968_10280</name>
</gene>
<dbReference type="Gene3D" id="3.20.20.140">
    <property type="entry name" value="Metal-dependent hydrolases"/>
    <property type="match status" value="1"/>
</dbReference>
<sequence>MHSYYSNDGEFSPSELVKKCTEQDISIMSIADHNTVRATDEALEAARASGIAFLPGIEIDCTYENTNFHMLGYGIRWQNRIFAEIENSIRRQGLSVSLHMLEKTRELGFDVTEADMEQMAAGSYWPETWTGEMFAEFLLSQPQYKNHPLLLPYREGGALSDNPYVNFYWDYYSQGKPCYAEMYYPDMEQIIEIIHENDGLAVLAHPHINLKGKNHLLEGIINLGIDGIEAYSSYHSQTQINETLSAARQHGLFVTCGSDFHGKTKPSIELRQHGCTLPGEQMEKQMARLLEKAL</sequence>
<dbReference type="Gene3D" id="1.10.150.650">
    <property type="match status" value="1"/>
</dbReference>
<comment type="caution">
    <text evidence="2">The sequence shown here is derived from an EMBL/GenBank/DDBJ whole genome shotgun (WGS) entry which is preliminary data.</text>
</comment>
<dbReference type="Pfam" id="PF02811">
    <property type="entry name" value="PHP"/>
    <property type="match status" value="1"/>
</dbReference>
<dbReference type="EMBL" id="DXBR01000093">
    <property type="protein sequence ID" value="HIZ40283.1"/>
    <property type="molecule type" value="Genomic_DNA"/>
</dbReference>
<dbReference type="InterPro" id="IPR052018">
    <property type="entry name" value="PHP_domain"/>
</dbReference>
<proteinExistence type="predicted"/>
<dbReference type="CDD" id="cd07438">
    <property type="entry name" value="PHP_HisPPase_AMP"/>
    <property type="match status" value="1"/>
</dbReference>
<reference evidence="2" key="1">
    <citation type="journal article" date="2021" name="PeerJ">
        <title>Extensive microbial diversity within the chicken gut microbiome revealed by metagenomics and culture.</title>
        <authorList>
            <person name="Gilroy R."/>
            <person name="Ravi A."/>
            <person name="Getino M."/>
            <person name="Pursley I."/>
            <person name="Horton D.L."/>
            <person name="Alikhan N.F."/>
            <person name="Baker D."/>
            <person name="Gharbi K."/>
            <person name="Hall N."/>
            <person name="Watson M."/>
            <person name="Adriaenssens E.M."/>
            <person name="Foster-Nyarko E."/>
            <person name="Jarju S."/>
            <person name="Secka A."/>
            <person name="Antonio M."/>
            <person name="Oren A."/>
            <person name="Chaudhuri R.R."/>
            <person name="La Ragione R."/>
            <person name="Hildebrand F."/>
            <person name="Pallen M.J."/>
        </authorList>
    </citation>
    <scope>NUCLEOTIDE SEQUENCE</scope>
    <source>
        <strain evidence="2">CHK179-28034</strain>
    </source>
</reference>
<dbReference type="AlphaFoldDB" id="A0A9D2J8E3"/>
<evidence type="ECO:0000313" key="3">
    <source>
        <dbReference type="Proteomes" id="UP000824049"/>
    </source>
</evidence>
<dbReference type="SMART" id="SM00481">
    <property type="entry name" value="POLIIIAc"/>
    <property type="match status" value="1"/>
</dbReference>
<dbReference type="PANTHER" id="PTHR42924:SF3">
    <property type="entry name" value="POLYMERASE_HISTIDINOL PHOSPHATASE N-TERMINAL DOMAIN-CONTAINING PROTEIN"/>
    <property type="match status" value="1"/>
</dbReference>
<dbReference type="InterPro" id="IPR016195">
    <property type="entry name" value="Pol/histidinol_Pase-like"/>
</dbReference>
<dbReference type="GO" id="GO:0035312">
    <property type="term" value="F:5'-3' DNA exonuclease activity"/>
    <property type="evidence" value="ECO:0007669"/>
    <property type="project" value="TreeGrafter"/>
</dbReference>
<protein>
    <submittedName>
        <fullName evidence="2">PHP domain-containing protein</fullName>
    </submittedName>
</protein>
<feature type="domain" description="Polymerase/histidinol phosphatase N-terminal" evidence="1">
    <location>
        <begin position="1"/>
        <end position="63"/>
    </location>
</feature>
<dbReference type="SUPFAM" id="SSF89550">
    <property type="entry name" value="PHP domain-like"/>
    <property type="match status" value="1"/>
</dbReference>
<reference evidence="2" key="2">
    <citation type="submission" date="2021-04" db="EMBL/GenBank/DDBJ databases">
        <authorList>
            <person name="Gilroy R."/>
        </authorList>
    </citation>
    <scope>NUCLEOTIDE SEQUENCE</scope>
    <source>
        <strain evidence="2">CHK179-28034</strain>
    </source>
</reference>
<organism evidence="2 3">
    <name type="scientific">Candidatus Anaerobutyricum stercoris</name>
    <dbReference type="NCBI Taxonomy" id="2838457"/>
    <lineage>
        <taxon>Bacteria</taxon>
        <taxon>Bacillati</taxon>
        <taxon>Bacillota</taxon>
        <taxon>Clostridia</taxon>
        <taxon>Lachnospirales</taxon>
        <taxon>Lachnospiraceae</taxon>
        <taxon>Anaerobutyricum</taxon>
    </lineage>
</organism>
<dbReference type="InterPro" id="IPR004013">
    <property type="entry name" value="PHP_dom"/>
</dbReference>
<dbReference type="Proteomes" id="UP000824049">
    <property type="component" value="Unassembled WGS sequence"/>
</dbReference>